<dbReference type="SUPFAM" id="SSF55874">
    <property type="entry name" value="ATPase domain of HSP90 chaperone/DNA topoisomerase II/histidine kinase"/>
    <property type="match status" value="1"/>
</dbReference>
<dbReference type="CDD" id="cd00082">
    <property type="entry name" value="HisKA"/>
    <property type="match status" value="1"/>
</dbReference>
<protein>
    <recommendedName>
        <fullName evidence="3">histidine kinase</fullName>
        <ecNumber evidence="3">2.7.13.3</ecNumber>
    </recommendedName>
</protein>
<dbReference type="Pfam" id="PF00512">
    <property type="entry name" value="HisKA"/>
    <property type="match status" value="1"/>
</dbReference>
<dbReference type="PANTHER" id="PTHR45436">
    <property type="entry name" value="SENSOR HISTIDINE KINASE YKOH"/>
    <property type="match status" value="1"/>
</dbReference>
<accession>A0A927E7C4</accession>
<proteinExistence type="predicted"/>
<evidence type="ECO:0000256" key="11">
    <source>
        <dbReference type="SAM" id="Phobius"/>
    </source>
</evidence>
<dbReference type="PRINTS" id="PR00344">
    <property type="entry name" value="BCTRLSENSOR"/>
</dbReference>
<dbReference type="InterPro" id="IPR003661">
    <property type="entry name" value="HisK_dim/P_dom"/>
</dbReference>
<dbReference type="Proteomes" id="UP000619295">
    <property type="component" value="Unassembled WGS sequence"/>
</dbReference>
<dbReference type="Gene3D" id="1.10.287.130">
    <property type="match status" value="1"/>
</dbReference>
<evidence type="ECO:0000256" key="7">
    <source>
        <dbReference type="ARBA" id="ARBA00022777"/>
    </source>
</evidence>
<dbReference type="EMBL" id="JACXWY010000003">
    <property type="protein sequence ID" value="MBD3845362.1"/>
    <property type="molecule type" value="Genomic_DNA"/>
</dbReference>
<dbReference type="SMART" id="SM00387">
    <property type="entry name" value="HATPase_c"/>
    <property type="match status" value="1"/>
</dbReference>
<evidence type="ECO:0000256" key="4">
    <source>
        <dbReference type="ARBA" id="ARBA00022553"/>
    </source>
</evidence>
<dbReference type="GO" id="GO:0000155">
    <property type="term" value="F:phosphorelay sensor kinase activity"/>
    <property type="evidence" value="ECO:0007669"/>
    <property type="project" value="InterPro"/>
</dbReference>
<keyword evidence="14" id="KW-1185">Reference proteome</keyword>
<evidence type="ECO:0000313" key="14">
    <source>
        <dbReference type="Proteomes" id="UP000619295"/>
    </source>
</evidence>
<dbReference type="RefSeq" id="WP_191123733.1">
    <property type="nucleotide sequence ID" value="NZ_JACXWY010000003.1"/>
</dbReference>
<evidence type="ECO:0000259" key="12">
    <source>
        <dbReference type="PROSITE" id="PS50109"/>
    </source>
</evidence>
<evidence type="ECO:0000256" key="9">
    <source>
        <dbReference type="ARBA" id="ARBA00023012"/>
    </source>
</evidence>
<keyword evidence="10 11" id="KW-0472">Membrane</keyword>
<dbReference type="Pfam" id="PF02518">
    <property type="entry name" value="HATPase_c"/>
    <property type="match status" value="1"/>
</dbReference>
<dbReference type="InterPro" id="IPR004358">
    <property type="entry name" value="Sig_transdc_His_kin-like_C"/>
</dbReference>
<dbReference type="Gene3D" id="3.30.565.10">
    <property type="entry name" value="Histidine kinase-like ATPase, C-terminal domain"/>
    <property type="match status" value="1"/>
</dbReference>
<name>A0A927E7C4_9HYPH</name>
<dbReference type="AlphaFoldDB" id="A0A927E7C4"/>
<keyword evidence="7 13" id="KW-0418">Kinase</keyword>
<keyword evidence="5" id="KW-0808">Transferase</keyword>
<dbReference type="PANTHER" id="PTHR45436:SF15">
    <property type="entry name" value="SENSOR HISTIDINE KINASE CUSS"/>
    <property type="match status" value="1"/>
</dbReference>
<reference evidence="13" key="1">
    <citation type="submission" date="2020-09" db="EMBL/GenBank/DDBJ databases">
        <title>Bosea spartocytisi sp. nov. a root nodule endophyte of Spartocytisus supranubius in the high mountain ecosystem fo the Teide National Park (Canary Islands, Spain).</title>
        <authorList>
            <person name="Pulido-Suarez L."/>
            <person name="Peix A."/>
            <person name="Igual J.M."/>
            <person name="Socas-Perez N."/>
            <person name="Velazquez E."/>
            <person name="Flores-Felix J.D."/>
            <person name="Leon-Barrios M."/>
        </authorList>
    </citation>
    <scope>NUCLEOTIDE SEQUENCE</scope>
    <source>
        <strain evidence="13">SSUT16</strain>
    </source>
</reference>
<evidence type="ECO:0000256" key="6">
    <source>
        <dbReference type="ARBA" id="ARBA00022692"/>
    </source>
</evidence>
<dbReference type="InterPro" id="IPR036890">
    <property type="entry name" value="HATPase_C_sf"/>
</dbReference>
<comment type="catalytic activity">
    <reaction evidence="1">
        <text>ATP + protein L-histidine = ADP + protein N-phospho-L-histidine.</text>
        <dbReference type="EC" id="2.7.13.3"/>
    </reaction>
</comment>
<dbReference type="CDD" id="cd00075">
    <property type="entry name" value="HATPase"/>
    <property type="match status" value="1"/>
</dbReference>
<keyword evidence="9" id="KW-0902">Two-component regulatory system</keyword>
<evidence type="ECO:0000256" key="5">
    <source>
        <dbReference type="ARBA" id="ARBA00022679"/>
    </source>
</evidence>
<dbReference type="InterPro" id="IPR005467">
    <property type="entry name" value="His_kinase_dom"/>
</dbReference>
<evidence type="ECO:0000256" key="10">
    <source>
        <dbReference type="ARBA" id="ARBA00023136"/>
    </source>
</evidence>
<comment type="subcellular location">
    <subcellularLocation>
        <location evidence="2">Membrane</location>
        <topology evidence="2">Multi-pass membrane protein</topology>
    </subcellularLocation>
</comment>
<dbReference type="PROSITE" id="PS50109">
    <property type="entry name" value="HIS_KIN"/>
    <property type="match status" value="1"/>
</dbReference>
<keyword evidence="6 11" id="KW-0812">Transmembrane</keyword>
<evidence type="ECO:0000313" key="13">
    <source>
        <dbReference type="EMBL" id="MBD3845362.1"/>
    </source>
</evidence>
<feature type="transmembrane region" description="Helical" evidence="11">
    <location>
        <begin position="161"/>
        <end position="187"/>
    </location>
</feature>
<feature type="transmembrane region" description="Helical" evidence="11">
    <location>
        <begin position="20"/>
        <end position="40"/>
    </location>
</feature>
<organism evidence="13 14">
    <name type="scientific">Bosea spartocytisi</name>
    <dbReference type="NCBI Taxonomy" id="2773451"/>
    <lineage>
        <taxon>Bacteria</taxon>
        <taxon>Pseudomonadati</taxon>
        <taxon>Pseudomonadota</taxon>
        <taxon>Alphaproteobacteria</taxon>
        <taxon>Hyphomicrobiales</taxon>
        <taxon>Boseaceae</taxon>
        <taxon>Bosea</taxon>
    </lineage>
</organism>
<evidence type="ECO:0000256" key="1">
    <source>
        <dbReference type="ARBA" id="ARBA00000085"/>
    </source>
</evidence>
<dbReference type="InterPro" id="IPR003594">
    <property type="entry name" value="HATPase_dom"/>
</dbReference>
<sequence length="455" mass="49259">MIRPVPSSYSLKWRLVRRLLALQAALLSLLVLLIVGALYLGGHLFNFESEDVTIDALKTAVVRGTDGGLALQATPELERLRSTVPDLWFIVRDRQGHKLTEGAPPPHFARMGNGLDDVGNARLGWNLGDPPRANAQMRWIASAAGEIQVVTGPGAEAPLGWLIQAVLIVFASFVLPALAVMALATVVGTPTVVSRALGGLEAVAGEAEQIDLDRQGARLTATFTPSEVTPLVDAVNRALQRLDEGHARRKRFLADAAHELRTPIAILQTRLETLEDTPQRVRLLEDVARLAVMAEQLLDLQRLERDREVFVALDLVALGRRVAVDLAPLAIAGGYELAFEAEAEPVDVFGDRAALERALANLVQNAIQHGGRRGTITIRVGHERTVDVTDEGSGIPAEERERIFEPFSRMAPRDRGAGLGLHLVQEIARLHGGSVAVLDRSLGACFRLSLPRPAC</sequence>
<gene>
    <name evidence="13" type="ORF">IED13_06620</name>
</gene>
<keyword evidence="8 11" id="KW-1133">Transmembrane helix</keyword>
<dbReference type="GO" id="GO:0005886">
    <property type="term" value="C:plasma membrane"/>
    <property type="evidence" value="ECO:0007669"/>
    <property type="project" value="TreeGrafter"/>
</dbReference>
<evidence type="ECO:0000256" key="2">
    <source>
        <dbReference type="ARBA" id="ARBA00004141"/>
    </source>
</evidence>
<keyword evidence="4" id="KW-0597">Phosphoprotein</keyword>
<dbReference type="InterPro" id="IPR050428">
    <property type="entry name" value="TCS_sensor_his_kinase"/>
</dbReference>
<dbReference type="EC" id="2.7.13.3" evidence="3"/>
<dbReference type="InterPro" id="IPR036097">
    <property type="entry name" value="HisK_dim/P_sf"/>
</dbReference>
<dbReference type="SUPFAM" id="SSF47384">
    <property type="entry name" value="Homodimeric domain of signal transducing histidine kinase"/>
    <property type="match status" value="1"/>
</dbReference>
<evidence type="ECO:0000256" key="8">
    <source>
        <dbReference type="ARBA" id="ARBA00022989"/>
    </source>
</evidence>
<comment type="caution">
    <text evidence="13">The sequence shown here is derived from an EMBL/GenBank/DDBJ whole genome shotgun (WGS) entry which is preliminary data.</text>
</comment>
<dbReference type="SMART" id="SM00388">
    <property type="entry name" value="HisKA"/>
    <property type="match status" value="1"/>
</dbReference>
<feature type="domain" description="Histidine kinase" evidence="12">
    <location>
        <begin position="255"/>
        <end position="454"/>
    </location>
</feature>
<evidence type="ECO:0000256" key="3">
    <source>
        <dbReference type="ARBA" id="ARBA00012438"/>
    </source>
</evidence>